<dbReference type="KEGG" id="sta:STHERM_c18110"/>
<accession>E0RPG4</accession>
<evidence type="ECO:0000313" key="3">
    <source>
        <dbReference type="Proteomes" id="UP000001296"/>
    </source>
</evidence>
<reference evidence="2 3" key="2">
    <citation type="journal article" date="2010" name="J. Bacteriol.">
        <title>Genome sequence of the polysaccharide-degrading, thermophilic anaerobe Spirochaeta thermophila DSM 6192.</title>
        <authorList>
            <person name="Angelov A."/>
            <person name="Liebl S."/>
            <person name="Ballschmiter M."/>
            <person name="Bomeke M."/>
            <person name="Lehmann R."/>
            <person name="Liesegang H."/>
            <person name="Daniel R."/>
            <person name="Liebl W."/>
        </authorList>
    </citation>
    <scope>NUCLEOTIDE SEQUENCE [LARGE SCALE GENOMIC DNA]</scope>
    <source>
        <strain evidence="3">ATCC 49972 / DSM 6192 / RI 19.B1</strain>
    </source>
</reference>
<dbReference type="SUPFAM" id="SSF51735">
    <property type="entry name" value="NAD(P)-binding Rossmann-fold domains"/>
    <property type="match status" value="1"/>
</dbReference>
<name>E0RPG4_WINT6</name>
<dbReference type="PANTHER" id="PTHR43157:SF31">
    <property type="entry name" value="PHOSPHATIDYLINOSITOL-GLYCAN BIOSYNTHESIS CLASS F PROTEIN"/>
    <property type="match status" value="1"/>
</dbReference>
<protein>
    <submittedName>
        <fullName evidence="2">Retinol dehydrogenase 14</fullName>
        <ecNumber evidence="2">1.1.1.-</ecNumber>
    </submittedName>
</protein>
<dbReference type="PaxDb" id="665571-STHERM_c18110"/>
<dbReference type="eggNOG" id="COG1028">
    <property type="taxonomic scope" value="Bacteria"/>
</dbReference>
<sequence>MDARYALVTGATGGIGRHLVWELLERGWTVAGTARNRTRSTELIAWLESQGVETSRLTMYEVDLASQEAIRRWAGEFSPPSLDLLIHNAGIYTSKKMLSPEGIELQFAVNHLAPFLITHLLLPLLARSHQDGRILVVSSGSHAQGRIHWRNLNLTFYHGLVAYGQSKLANVLFVYELERRLRAQDLPITACAMDPGLVDTDMGFKHTSPISRLVWYFRRKKGVSPEFSARSIVKVGCEIPFEEIGGKYWKFGRPLPSSRRSYREEDARRLWEISERLTGIGSFFEPTAS</sequence>
<gene>
    <name evidence="2" type="ordered locus">STHERM_c18110</name>
</gene>
<dbReference type="HOGENOM" id="CLU_010194_44_5_12"/>
<dbReference type="Pfam" id="PF00106">
    <property type="entry name" value="adh_short"/>
    <property type="match status" value="1"/>
</dbReference>
<reference key="1">
    <citation type="submission" date="2009-08" db="EMBL/GenBank/DDBJ databases">
        <title>The genome sequence of Spirochaeta thermophila DSM6192.</title>
        <authorList>
            <person name="Angelov A."/>
            <person name="Mientus M."/>
            <person name="Wittenberg S."/>
            <person name="Lehmann R."/>
            <person name="Liesegang H."/>
            <person name="Daniel R."/>
            <person name="Liebl W."/>
        </authorList>
    </citation>
    <scope>NUCLEOTIDE SEQUENCE</scope>
    <source>
        <strain>DSM 6192</strain>
    </source>
</reference>
<evidence type="ECO:0000313" key="2">
    <source>
        <dbReference type="EMBL" id="ADN02746.1"/>
    </source>
</evidence>
<proteinExistence type="predicted"/>
<dbReference type="RefSeq" id="WP_013314585.1">
    <property type="nucleotide sequence ID" value="NC_014484.1"/>
</dbReference>
<dbReference type="Gene3D" id="3.40.50.720">
    <property type="entry name" value="NAD(P)-binding Rossmann-like Domain"/>
    <property type="match status" value="1"/>
</dbReference>
<keyword evidence="1 2" id="KW-0560">Oxidoreductase</keyword>
<dbReference type="PANTHER" id="PTHR43157">
    <property type="entry name" value="PHOSPHATIDYLINOSITOL-GLYCAN BIOSYNTHESIS CLASS F PROTEIN-RELATED"/>
    <property type="match status" value="1"/>
</dbReference>
<organism evidence="2 3">
    <name type="scientific">Winmispira thermophila (strain ATCC 49972 / DSM 6192 / RI 19.B1)</name>
    <name type="common">Spirochaeta thermophila</name>
    <dbReference type="NCBI Taxonomy" id="665571"/>
    <lineage>
        <taxon>Bacteria</taxon>
        <taxon>Pseudomonadati</taxon>
        <taxon>Spirochaetota</taxon>
        <taxon>Spirochaetia</taxon>
        <taxon>Winmispirales</taxon>
        <taxon>Winmispiraceae</taxon>
        <taxon>Winmispira</taxon>
    </lineage>
</organism>
<dbReference type="GO" id="GO:0016491">
    <property type="term" value="F:oxidoreductase activity"/>
    <property type="evidence" value="ECO:0007669"/>
    <property type="project" value="UniProtKB-KW"/>
</dbReference>
<dbReference type="EC" id="1.1.1.-" evidence="2"/>
<evidence type="ECO:0000256" key="1">
    <source>
        <dbReference type="ARBA" id="ARBA00023002"/>
    </source>
</evidence>
<dbReference type="Proteomes" id="UP000001296">
    <property type="component" value="Chromosome"/>
</dbReference>
<dbReference type="PRINTS" id="PR00081">
    <property type="entry name" value="GDHRDH"/>
</dbReference>
<dbReference type="EMBL" id="CP001698">
    <property type="protein sequence ID" value="ADN02746.1"/>
    <property type="molecule type" value="Genomic_DNA"/>
</dbReference>
<dbReference type="AlphaFoldDB" id="E0RPG4"/>
<dbReference type="InterPro" id="IPR002347">
    <property type="entry name" value="SDR_fam"/>
</dbReference>
<dbReference type="InterPro" id="IPR036291">
    <property type="entry name" value="NAD(P)-bd_dom_sf"/>
</dbReference>